<comment type="caution">
    <text evidence="2">The sequence shown here is derived from an EMBL/GenBank/DDBJ whole genome shotgun (WGS) entry which is preliminary data.</text>
</comment>
<dbReference type="RefSeq" id="WP_128626335.1">
    <property type="nucleotide sequence ID" value="NZ_RKST01000006.1"/>
</dbReference>
<dbReference type="Proteomes" id="UP000281647">
    <property type="component" value="Unassembled WGS sequence"/>
</dbReference>
<evidence type="ECO:0008006" key="4">
    <source>
        <dbReference type="Google" id="ProtNLM"/>
    </source>
</evidence>
<sequence length="125" mass="13960">MSMKPLFRSAVIGLAGLSLSGCVYDGGPYYYDGPGYYGSGYYAGSAIIYDSYDRGRYYRHRHYNRYPGNGDHHRPPPPSQRPPQVRPPIPPIPPRTPVVINRGGGEHRGQQGQIFLPPEGGYRHN</sequence>
<dbReference type="EMBL" id="RKST01000006">
    <property type="protein sequence ID" value="RUM98482.1"/>
    <property type="molecule type" value="Genomic_DNA"/>
</dbReference>
<protein>
    <recommendedName>
        <fullName evidence="4">Lipoprotein</fullName>
    </recommendedName>
</protein>
<gene>
    <name evidence="2" type="ORF">EET67_07580</name>
</gene>
<feature type="region of interest" description="Disordered" evidence="1">
    <location>
        <begin position="60"/>
        <end position="125"/>
    </location>
</feature>
<evidence type="ECO:0000313" key="2">
    <source>
        <dbReference type="EMBL" id="RUM98482.1"/>
    </source>
</evidence>
<accession>A0A432V8H0</accession>
<dbReference type="PROSITE" id="PS51257">
    <property type="entry name" value="PROKAR_LIPOPROTEIN"/>
    <property type="match status" value="1"/>
</dbReference>
<feature type="compositionally biased region" description="Pro residues" evidence="1">
    <location>
        <begin position="76"/>
        <end position="96"/>
    </location>
</feature>
<proteinExistence type="predicted"/>
<keyword evidence="3" id="KW-1185">Reference proteome</keyword>
<dbReference type="AlphaFoldDB" id="A0A432V8H0"/>
<evidence type="ECO:0000256" key="1">
    <source>
        <dbReference type="SAM" id="MobiDB-lite"/>
    </source>
</evidence>
<organism evidence="2 3">
    <name type="scientific">Borborobacter arsenicus</name>
    <dbReference type="NCBI Taxonomy" id="1851146"/>
    <lineage>
        <taxon>Bacteria</taxon>
        <taxon>Pseudomonadati</taxon>
        <taxon>Pseudomonadota</taxon>
        <taxon>Alphaproteobacteria</taxon>
        <taxon>Hyphomicrobiales</taxon>
        <taxon>Phyllobacteriaceae</taxon>
        <taxon>Borborobacter</taxon>
    </lineage>
</organism>
<name>A0A432V8H0_9HYPH</name>
<reference evidence="2 3" key="1">
    <citation type="submission" date="2018-11" db="EMBL/GenBank/DDBJ databases">
        <title>Pseudaminobacter arsenicus sp. nov., an arsenic-resistant bacterium isolated from arsenic-rich aquifers.</title>
        <authorList>
            <person name="Mu Y."/>
        </authorList>
    </citation>
    <scope>NUCLEOTIDE SEQUENCE [LARGE SCALE GENOMIC DNA]</scope>
    <source>
        <strain evidence="2 3">CB3</strain>
    </source>
</reference>
<evidence type="ECO:0000313" key="3">
    <source>
        <dbReference type="Proteomes" id="UP000281647"/>
    </source>
</evidence>